<evidence type="ECO:0000256" key="6">
    <source>
        <dbReference type="ARBA" id="ARBA00023002"/>
    </source>
</evidence>
<dbReference type="InterPro" id="IPR004113">
    <property type="entry name" value="FAD-bd_oxidored_4_C"/>
</dbReference>
<dbReference type="PANTHER" id="PTHR11748:SF111">
    <property type="entry name" value="D-LACTATE DEHYDROGENASE, MITOCHONDRIAL-RELATED"/>
    <property type="match status" value="1"/>
</dbReference>
<dbReference type="InterPro" id="IPR009051">
    <property type="entry name" value="Helical_ferredxn"/>
</dbReference>
<dbReference type="FunFam" id="1.10.45.10:FF:000001">
    <property type="entry name" value="D-lactate dehydrogenase mitochondrial"/>
    <property type="match status" value="1"/>
</dbReference>
<dbReference type="Pfam" id="PF02754">
    <property type="entry name" value="CCG"/>
    <property type="match status" value="2"/>
</dbReference>
<dbReference type="SUPFAM" id="SSF46548">
    <property type="entry name" value="alpha-helical ferredoxin"/>
    <property type="match status" value="1"/>
</dbReference>
<evidence type="ECO:0000256" key="7">
    <source>
        <dbReference type="ARBA" id="ARBA00038897"/>
    </source>
</evidence>
<dbReference type="Proteomes" id="UP000070319">
    <property type="component" value="Unassembled WGS sequence"/>
</dbReference>
<evidence type="ECO:0000259" key="8">
    <source>
        <dbReference type="PROSITE" id="PS51387"/>
    </source>
</evidence>
<protein>
    <recommendedName>
        <fullName evidence="7">D-lactate dehydrogenase (cytochrome)</fullName>
        <ecNumber evidence="7">1.1.2.4</ecNumber>
    </recommendedName>
</protein>
<evidence type="ECO:0000313" key="9">
    <source>
        <dbReference type="EMBL" id="KXT42906.1"/>
    </source>
</evidence>
<dbReference type="PROSITE" id="PS51387">
    <property type="entry name" value="FAD_PCMH"/>
    <property type="match status" value="1"/>
</dbReference>
<dbReference type="GO" id="GO:0008720">
    <property type="term" value="F:D-lactate dehydrogenase (NAD+) activity"/>
    <property type="evidence" value="ECO:0007669"/>
    <property type="project" value="TreeGrafter"/>
</dbReference>
<evidence type="ECO:0000256" key="1">
    <source>
        <dbReference type="ARBA" id="ARBA00001974"/>
    </source>
</evidence>
<dbReference type="InterPro" id="IPR016166">
    <property type="entry name" value="FAD-bd_PCMH"/>
</dbReference>
<dbReference type="Pfam" id="PF01565">
    <property type="entry name" value="FAD_binding_4"/>
    <property type="match status" value="1"/>
</dbReference>
<dbReference type="Gene3D" id="3.30.465.10">
    <property type="match status" value="1"/>
</dbReference>
<evidence type="ECO:0000256" key="4">
    <source>
        <dbReference type="ARBA" id="ARBA00022827"/>
    </source>
</evidence>
<sequence>MKYASHHRRDRDVIKTILQHILTGVPVKEEKNDKEKKGESTMVKSSYTSFLQEIRGLIPQDRIYTDELRRLAWGTDAGFYRLIPQIVIRSNSEEEISDLLRLADRYGLPVTFRAAGTSLSGQAISDSILIVAGKHWEKYSISPDHEQITLQPGIIGQRVNEILAPYGRKFAPDPASVKSAMVGGIVMNNASGMNCGTHANSDKVLLSARIVLADGTVLDTGDDISRASFEATHPDFYNRICELRDQIRANEELAARIRYKYSIKNVTGLNLLPFIRFDDPFDIIAHLMVGSEGTLAFLSQITMRTEYDYPHKASAMLYFTSIKDACRAVVAMKELTNRNSSSPSSVSSADEKLVKGAELLDYKSLSSVEDPVYLKYKQEVADASGLTAVLTETKARTREELEQNISVIEECLKPFSTYIPVHFTDRPEEYSKYWAIRSGIFPSVGGTRQPGTTCLIEDVAFHIEDLPEATADLQQLIARHGYDDACIYGHALEGNYHFILNQSFSTDADVKRYEDLMNDVKTLVVDKYDGSLKAEHGTGRNMAPFVKYEWGEAAFEAMKAVKQLFDPKGLLNPGVIFNDDPQCHIKNFKPLPLIPIDEASPAEKVNKCIECGFCEVNCLSCGFTLSSRQRIVLQREISRLKQSGTDPERLSLLEKQYRYPGNQTCAGDGLCSMSCPMNINTGDLTHIIRQETLPKGSLGYKAGDFVANHFAGVKSSLRPVLSLANFGHSVLGTKAMSSITKGMHNVLGIPLWTPAMPKSYKVTSYKLQVATATSNELQATSTMQNDSAALVACSSVARNSTADKVVYFPSCINQTMGLPKKSPVEQPLVNKMISLLQKGGYEVIFPKDMDKLCCGTIWESKGMLDIADRKAAELEAALWEASEQGKYPVFCDQSPCLHRMRETIQKMKLYEPAEFIYTFLRDKLVFTQTDRPVAVHITCSMRKMGLADTIVSLAKLCSTHVFVPEEVGCCGFAGDRGFTYPELNSYALRKLRPQIEASGITIGYSNSRTCEIGLTTNSGIPYVSIAYLVDQCTKGIDN</sequence>
<organism evidence="9">
    <name type="scientific">Bacteroides intestinalis</name>
    <dbReference type="NCBI Taxonomy" id="329854"/>
    <lineage>
        <taxon>Bacteria</taxon>
        <taxon>Pseudomonadati</taxon>
        <taxon>Bacteroidota</taxon>
        <taxon>Bacteroidia</taxon>
        <taxon>Bacteroidales</taxon>
        <taxon>Bacteroidaceae</taxon>
        <taxon>Bacteroides</taxon>
    </lineage>
</organism>
<feature type="domain" description="FAD-binding PCMH-type" evidence="8">
    <location>
        <begin position="80"/>
        <end position="308"/>
    </location>
</feature>
<dbReference type="InterPro" id="IPR016169">
    <property type="entry name" value="FAD-bd_PCMH_sub2"/>
</dbReference>
<dbReference type="InterPro" id="IPR004017">
    <property type="entry name" value="Cys_rich_dom"/>
</dbReference>
<dbReference type="SUPFAM" id="SSF56176">
    <property type="entry name" value="FAD-binding/transporter-associated domain-like"/>
    <property type="match status" value="1"/>
</dbReference>
<comment type="similarity">
    <text evidence="2">Belongs to the FAD-binding oxidoreductase/transferase type 4 family.</text>
</comment>
<accession>A0A139KUU2</accession>
<keyword evidence="5" id="KW-0809">Transit peptide</keyword>
<gene>
    <name evidence="9" type="ORF">HMPREF2531_04549</name>
</gene>
<dbReference type="GO" id="GO:0071949">
    <property type="term" value="F:FAD binding"/>
    <property type="evidence" value="ECO:0007669"/>
    <property type="project" value="InterPro"/>
</dbReference>
<dbReference type="Gene3D" id="1.10.45.10">
    <property type="entry name" value="Vanillyl-alcohol Oxidase, Chain A, domain 4"/>
    <property type="match status" value="1"/>
</dbReference>
<dbReference type="InterPro" id="IPR036318">
    <property type="entry name" value="FAD-bd_PCMH-like_sf"/>
</dbReference>
<dbReference type="InterPro" id="IPR006094">
    <property type="entry name" value="Oxid_FAD_bind_N"/>
</dbReference>
<dbReference type="AlphaFoldDB" id="A0A139KUU2"/>
<dbReference type="GO" id="GO:1903457">
    <property type="term" value="P:lactate catabolic process"/>
    <property type="evidence" value="ECO:0007669"/>
    <property type="project" value="TreeGrafter"/>
</dbReference>
<dbReference type="InterPro" id="IPR016164">
    <property type="entry name" value="FAD-linked_Oxase-like_C"/>
</dbReference>
<evidence type="ECO:0000256" key="3">
    <source>
        <dbReference type="ARBA" id="ARBA00022630"/>
    </source>
</evidence>
<keyword evidence="6" id="KW-0560">Oxidoreductase</keyword>
<name>A0A139KUU2_9BACE</name>
<reference evidence="9 10" key="1">
    <citation type="submission" date="2016-02" db="EMBL/GenBank/DDBJ databases">
        <authorList>
            <person name="Wen L."/>
            <person name="He K."/>
            <person name="Yang H."/>
        </authorList>
    </citation>
    <scope>NUCLEOTIDE SEQUENCE [LARGE SCALE GENOMIC DNA]</scope>
    <source>
        <strain evidence="9 10">KLE1704</strain>
    </source>
</reference>
<dbReference type="PANTHER" id="PTHR11748">
    <property type="entry name" value="D-LACTATE DEHYDROGENASE"/>
    <property type="match status" value="1"/>
</dbReference>
<dbReference type="Gene3D" id="1.10.1060.10">
    <property type="entry name" value="Alpha-helical ferredoxin"/>
    <property type="match status" value="1"/>
</dbReference>
<comment type="cofactor">
    <cofactor evidence="1">
        <name>FAD</name>
        <dbReference type="ChEBI" id="CHEBI:57692"/>
    </cofactor>
</comment>
<keyword evidence="4" id="KW-0274">FAD</keyword>
<dbReference type="Pfam" id="PF02913">
    <property type="entry name" value="FAD-oxidase_C"/>
    <property type="match status" value="1"/>
</dbReference>
<dbReference type="GO" id="GO:0004458">
    <property type="term" value="F:D-lactate dehydrogenase (cytochrome) activity"/>
    <property type="evidence" value="ECO:0007669"/>
    <property type="project" value="UniProtKB-EC"/>
</dbReference>
<dbReference type="EMBL" id="LTDF01000163">
    <property type="protein sequence ID" value="KXT42906.1"/>
    <property type="molecule type" value="Genomic_DNA"/>
</dbReference>
<dbReference type="EC" id="1.1.2.4" evidence="7"/>
<evidence type="ECO:0000256" key="2">
    <source>
        <dbReference type="ARBA" id="ARBA00008000"/>
    </source>
</evidence>
<dbReference type="PATRIC" id="fig|329854.7.peg.4625"/>
<evidence type="ECO:0000256" key="5">
    <source>
        <dbReference type="ARBA" id="ARBA00022946"/>
    </source>
</evidence>
<dbReference type="Gene3D" id="3.30.70.2740">
    <property type="match status" value="1"/>
</dbReference>
<comment type="caution">
    <text evidence="9">The sequence shown here is derived from an EMBL/GenBank/DDBJ whole genome shotgun (WGS) entry which is preliminary data.</text>
</comment>
<proteinExistence type="inferred from homology"/>
<keyword evidence="3" id="KW-0285">Flavoprotein</keyword>
<dbReference type="GO" id="GO:0051536">
    <property type="term" value="F:iron-sulfur cluster binding"/>
    <property type="evidence" value="ECO:0007669"/>
    <property type="project" value="InterPro"/>
</dbReference>
<evidence type="ECO:0000313" key="10">
    <source>
        <dbReference type="Proteomes" id="UP000070319"/>
    </source>
</evidence>
<dbReference type="SUPFAM" id="SSF55103">
    <property type="entry name" value="FAD-linked oxidases, C-terminal domain"/>
    <property type="match status" value="1"/>
</dbReference>
<dbReference type="InterPro" id="IPR016171">
    <property type="entry name" value="Vanillyl_alc_oxidase_C-sub2"/>
</dbReference>